<dbReference type="PANTHER" id="PTHR32097">
    <property type="entry name" value="CAMP-BINDING PROTEIN 1-RELATED"/>
    <property type="match status" value="1"/>
</dbReference>
<dbReference type="RefSeq" id="WP_407987944.1">
    <property type="nucleotide sequence ID" value="NZ_AP035881.2"/>
</dbReference>
<proteinExistence type="predicted"/>
<dbReference type="InterPro" id="IPR013083">
    <property type="entry name" value="Znf_RING/FYVE/PHD"/>
</dbReference>
<dbReference type="Gene3D" id="2.60.60.30">
    <property type="entry name" value="sav2460 like domains"/>
    <property type="match status" value="1"/>
</dbReference>
<dbReference type="EMBL" id="AP035881">
    <property type="protein sequence ID" value="BFP45436.1"/>
    <property type="molecule type" value="Genomic_DNA"/>
</dbReference>
<protein>
    <recommendedName>
        <fullName evidence="2">RING-type domain-containing protein</fullName>
    </recommendedName>
</protein>
<dbReference type="CDD" id="cd16449">
    <property type="entry name" value="RING-HC"/>
    <property type="match status" value="1"/>
</dbReference>
<gene>
    <name evidence="1" type="ORF">KCMC57_18040</name>
</gene>
<sequence>MSRDLDTLLLHRQSLVVVPTRPGAGPDRRSRDGLAVLECDLALRGYRLTAPLHAALARQSPVALKQTGTALLRRIDLLTGNERRHQPLFLGFPDRVPGDVHELLSARMHAYLRNQADLTCGWCELESSVDVLVPCGHLICGDCHHGAYCPLCGTELTAVRARLAVRLPFTGRAPRDVRPPSAARDIPAGAELRFLRLAVEPAADALAELGRLLARQTPLSPQDRDDLAVLLDNATADHGSWLPETIPVRETKATVLAELLHRDLPGTLPALAARIGTATDVLRLLWAWSGVEPDLLADKPPRLRGVPRPLRRALLAALDALPLAGAAEDMLRHRAAWQRAGEVLHPYEYRRRYPNAAAAFAVVRGTDLLQHPLGEALLTAPLPTAGAAGGRNRLTVSTFASRVEAALATGDVPGAVTLLAHRPGELARRLHHLLRTHHRWAPDAPCPPALLPVLPDALRRVAPGPLLGAYGRLRAPRPDNERRLYFPRGHTARTHARTDWGAALPASISAPVCALIEAELLRRAAGHGRFDLAFLDEELTGLAAPAVERASARSLVAVPRGSVLRLPDAARLRLFLYWLQPKGVRVDLDLSVAFYDADWALTGLCDYTKLVYGARTAVHSGDFTSAPNGATEFVDLDLAGLAAAGARYAVVVVFSYNDIAFDELPDAYTGFMTLSAPGRSAGPLDPKAVTQRLDLAGAAKVAVPMIIDLAERHWTWTDLNLGGDGGLHDVRRHSGRLGTLASDVLHHFTPGARATLADLALATAAATTDRVLIRSGGTVATYHRAPDEPVADFAARLRDRQGPVHTGPFDPTVLTDRHAFLALLAADLPATPSLTGTLYRLHPGPLDATPGLDRLTAADLVTRFAPEA</sequence>
<dbReference type="CDD" id="cd06974">
    <property type="entry name" value="TerD_like"/>
    <property type="match status" value="1"/>
</dbReference>
<dbReference type="Gene3D" id="3.30.40.10">
    <property type="entry name" value="Zinc/RING finger domain, C3HC4 (zinc finger)"/>
    <property type="match status" value="1"/>
</dbReference>
<dbReference type="AlphaFoldDB" id="A0AB33JRT3"/>
<evidence type="ECO:0000313" key="1">
    <source>
        <dbReference type="EMBL" id="BFP45436.1"/>
    </source>
</evidence>
<accession>A0AB33JRT3</accession>
<dbReference type="PANTHER" id="PTHR32097:SF18">
    <property type="entry name" value="RING-TYPE DOMAIN-CONTAINING PROTEIN"/>
    <property type="match status" value="1"/>
</dbReference>
<dbReference type="NCBIfam" id="NF041916">
    <property type="entry name" value="RING_SCO0854"/>
    <property type="match status" value="1"/>
</dbReference>
<dbReference type="InterPro" id="IPR003325">
    <property type="entry name" value="TerD"/>
</dbReference>
<organism evidence="1">
    <name type="scientific">Kitasatospora sp. CMC57</name>
    <dbReference type="NCBI Taxonomy" id="3231513"/>
    <lineage>
        <taxon>Bacteria</taxon>
        <taxon>Bacillati</taxon>
        <taxon>Actinomycetota</taxon>
        <taxon>Actinomycetes</taxon>
        <taxon>Kitasatosporales</taxon>
        <taxon>Streptomycetaceae</taxon>
        <taxon>Kitasatospora</taxon>
    </lineage>
</organism>
<dbReference type="SUPFAM" id="SSF57850">
    <property type="entry name" value="RING/U-box"/>
    <property type="match status" value="1"/>
</dbReference>
<dbReference type="InterPro" id="IPR051324">
    <property type="entry name" value="Stress/Tellurium_Resist"/>
</dbReference>
<evidence type="ECO:0008006" key="2">
    <source>
        <dbReference type="Google" id="ProtNLM"/>
    </source>
</evidence>
<reference evidence="1" key="1">
    <citation type="submission" date="2024-07" db="EMBL/GenBank/DDBJ databases">
        <title>Complete genome sequences of cellulolytic bacteria, Kitasatospora sp. CMC57 and Streptomyces sp. CMC78, isolated from Japanese agricultural soil.</title>
        <authorList>
            <person name="Hashimoto T."/>
            <person name="Ito M."/>
            <person name="Iwamoto M."/>
            <person name="Fukahori D."/>
            <person name="Shoda T."/>
            <person name="Sakoda M."/>
            <person name="Morohoshi T."/>
            <person name="Mitsuboshi M."/>
            <person name="Nishizawa T."/>
        </authorList>
    </citation>
    <scope>NUCLEOTIDE SEQUENCE</scope>
    <source>
        <strain evidence="1">CMC57</strain>
    </source>
</reference>
<name>A0AB33JRT3_9ACTN</name>